<accession>A0A9D3MY58</accession>
<evidence type="ECO:0000313" key="1">
    <source>
        <dbReference type="EMBL" id="KAG5855966.1"/>
    </source>
</evidence>
<keyword evidence="2" id="KW-1185">Reference proteome</keyword>
<protein>
    <submittedName>
        <fullName evidence="1">Uncharacterized protein</fullName>
    </submittedName>
</protein>
<dbReference type="Proteomes" id="UP001044222">
    <property type="component" value="Unassembled WGS sequence"/>
</dbReference>
<comment type="caution">
    <text evidence="1">The sequence shown here is derived from an EMBL/GenBank/DDBJ whole genome shotgun (WGS) entry which is preliminary data.</text>
</comment>
<reference evidence="1" key="1">
    <citation type="submission" date="2021-01" db="EMBL/GenBank/DDBJ databases">
        <title>A chromosome-scale assembly of European eel, Anguilla anguilla.</title>
        <authorList>
            <person name="Henkel C."/>
            <person name="Jong-Raadsen S.A."/>
            <person name="Dufour S."/>
            <person name="Weltzien F.-A."/>
            <person name="Palstra A.P."/>
            <person name="Pelster B."/>
            <person name="Spaink H.P."/>
            <person name="Van Den Thillart G.E."/>
            <person name="Jansen H."/>
            <person name="Zahm M."/>
            <person name="Klopp C."/>
            <person name="Cedric C."/>
            <person name="Louis A."/>
            <person name="Berthelot C."/>
            <person name="Parey E."/>
            <person name="Roest Crollius H."/>
            <person name="Montfort J."/>
            <person name="Robinson-Rechavi M."/>
            <person name="Bucao C."/>
            <person name="Bouchez O."/>
            <person name="Gislard M."/>
            <person name="Lluch J."/>
            <person name="Milhes M."/>
            <person name="Lampietro C."/>
            <person name="Lopez Roques C."/>
            <person name="Donnadieu C."/>
            <person name="Braasch I."/>
            <person name="Desvignes T."/>
            <person name="Postlethwait J."/>
            <person name="Bobe J."/>
            <person name="Guiguen Y."/>
            <person name="Dirks R."/>
        </authorList>
    </citation>
    <scope>NUCLEOTIDE SEQUENCE</scope>
    <source>
        <strain evidence="1">Tag_6206</strain>
        <tissue evidence="1">Liver</tissue>
    </source>
</reference>
<proteinExistence type="predicted"/>
<organism evidence="1 2">
    <name type="scientific">Anguilla anguilla</name>
    <name type="common">European freshwater eel</name>
    <name type="synonym">Muraena anguilla</name>
    <dbReference type="NCBI Taxonomy" id="7936"/>
    <lineage>
        <taxon>Eukaryota</taxon>
        <taxon>Metazoa</taxon>
        <taxon>Chordata</taxon>
        <taxon>Craniata</taxon>
        <taxon>Vertebrata</taxon>
        <taxon>Euteleostomi</taxon>
        <taxon>Actinopterygii</taxon>
        <taxon>Neopterygii</taxon>
        <taxon>Teleostei</taxon>
        <taxon>Anguilliformes</taxon>
        <taxon>Anguillidae</taxon>
        <taxon>Anguilla</taxon>
    </lineage>
</organism>
<name>A0A9D3MY58_ANGAN</name>
<sequence>MNGLYGAPHSLFNCNKQPHRMPFYSAIAALQTVIHSNNTISDWLGNGNRAGL</sequence>
<gene>
    <name evidence="1" type="ORF">ANANG_G00002620</name>
</gene>
<evidence type="ECO:0000313" key="2">
    <source>
        <dbReference type="Proteomes" id="UP001044222"/>
    </source>
</evidence>
<dbReference type="EMBL" id="JAFIRN010000001">
    <property type="protein sequence ID" value="KAG5855966.1"/>
    <property type="molecule type" value="Genomic_DNA"/>
</dbReference>
<dbReference type="AlphaFoldDB" id="A0A9D3MY58"/>